<dbReference type="Proteomes" id="UP000316621">
    <property type="component" value="Chromosome 9"/>
</dbReference>
<protein>
    <recommendedName>
        <fullName evidence="1">FBD domain-containing protein</fullName>
    </recommendedName>
</protein>
<dbReference type="InterPro" id="IPR050232">
    <property type="entry name" value="FBL13/AtMIF1-like"/>
</dbReference>
<dbReference type="EMBL" id="CM010723">
    <property type="protein sequence ID" value="RZC79426.1"/>
    <property type="molecule type" value="Genomic_DNA"/>
</dbReference>
<dbReference type="InterPro" id="IPR006566">
    <property type="entry name" value="FBD"/>
</dbReference>
<gene>
    <name evidence="2" type="ORF">C5167_003628</name>
</gene>
<dbReference type="PANTHER" id="PTHR31900:SF30">
    <property type="entry name" value="SUPERFAMILY PROTEIN, PUTATIVE-RELATED"/>
    <property type="match status" value="1"/>
</dbReference>
<name>A0A4Y7L2L3_PAPSO</name>
<dbReference type="Gramene" id="RZC79426">
    <property type="protein sequence ID" value="RZC79426"/>
    <property type="gene ID" value="C5167_003628"/>
</dbReference>
<reference evidence="2 3" key="1">
    <citation type="journal article" date="2018" name="Science">
        <title>The opium poppy genome and morphinan production.</title>
        <authorList>
            <person name="Guo L."/>
            <person name="Winzer T."/>
            <person name="Yang X."/>
            <person name="Li Y."/>
            <person name="Ning Z."/>
            <person name="He Z."/>
            <person name="Teodor R."/>
            <person name="Lu Y."/>
            <person name="Bowser T.A."/>
            <person name="Graham I.A."/>
            <person name="Ye K."/>
        </authorList>
    </citation>
    <scope>NUCLEOTIDE SEQUENCE [LARGE SCALE GENOMIC DNA]</scope>
    <source>
        <strain evidence="3">cv. HN1</strain>
        <tissue evidence="2">Leaves</tissue>
    </source>
</reference>
<evidence type="ECO:0000313" key="2">
    <source>
        <dbReference type="EMBL" id="RZC79426.1"/>
    </source>
</evidence>
<accession>A0A4Y7L2L3</accession>
<dbReference type="SMART" id="SM00579">
    <property type="entry name" value="FBD"/>
    <property type="match status" value="1"/>
</dbReference>
<keyword evidence="3" id="KW-1185">Reference proteome</keyword>
<evidence type="ECO:0000313" key="3">
    <source>
        <dbReference type="Proteomes" id="UP000316621"/>
    </source>
</evidence>
<organism evidence="2 3">
    <name type="scientific">Papaver somniferum</name>
    <name type="common">Opium poppy</name>
    <dbReference type="NCBI Taxonomy" id="3469"/>
    <lineage>
        <taxon>Eukaryota</taxon>
        <taxon>Viridiplantae</taxon>
        <taxon>Streptophyta</taxon>
        <taxon>Embryophyta</taxon>
        <taxon>Tracheophyta</taxon>
        <taxon>Spermatophyta</taxon>
        <taxon>Magnoliopsida</taxon>
        <taxon>Ranunculales</taxon>
        <taxon>Papaveraceae</taxon>
        <taxon>Papaveroideae</taxon>
        <taxon>Papaver</taxon>
    </lineage>
</organism>
<dbReference type="Pfam" id="PF08387">
    <property type="entry name" value="FBD"/>
    <property type="match status" value="1"/>
</dbReference>
<feature type="domain" description="FBD" evidence="1">
    <location>
        <begin position="89"/>
        <end position="171"/>
    </location>
</feature>
<proteinExistence type="predicted"/>
<dbReference type="PANTHER" id="PTHR31900">
    <property type="entry name" value="F-BOX/RNI SUPERFAMILY PROTEIN-RELATED"/>
    <property type="match status" value="1"/>
</dbReference>
<dbReference type="AlphaFoldDB" id="A0A4Y7L2L3"/>
<evidence type="ECO:0000259" key="1">
    <source>
        <dbReference type="SMART" id="SM00579"/>
    </source>
</evidence>
<sequence length="183" mass="21435">MKLCNVKVLKISGAYFKNPVRHLVGQVEFGPRFNMLYNCFHLYDIHSLLQLKTFVNFLEFLPNLEALVIKKEKFNGEVNESTLSFNKVPSCLECLKSIEIKNVKGYPKELELELVKFVLKHAKVLQMVIMKISYPKEDSWEFRKRKALNKNIMMQLQTSPWASPGCVIKFSSIIKKQYNNLWQ</sequence>